<dbReference type="AlphaFoldDB" id="A0AAD3NZI1"/>
<sequence length="134" mass="14483">MSGWESRSKLTQIKVAEAHFVYGPVREQERLMKLTARKTILTARRDAIHADLAMIRHELEASQPQSISGEHGAVIHALGQAGQAELEQIESALQRIAGGDYGVCTCCGAVIPAERLDSLPDILTCTGCQSRGLS</sequence>
<organism evidence="3 4">
    <name type="scientific">Paracoccus kondratievae</name>
    <dbReference type="NCBI Taxonomy" id="135740"/>
    <lineage>
        <taxon>Bacteria</taxon>
        <taxon>Pseudomonadati</taxon>
        <taxon>Pseudomonadota</taxon>
        <taxon>Alphaproteobacteria</taxon>
        <taxon>Rhodobacterales</taxon>
        <taxon>Paracoccaceae</taxon>
        <taxon>Paracoccus</taxon>
    </lineage>
</organism>
<dbReference type="EMBL" id="BSFH01000030">
    <property type="protein sequence ID" value="GLK64797.1"/>
    <property type="molecule type" value="Genomic_DNA"/>
</dbReference>
<evidence type="ECO:0000259" key="2">
    <source>
        <dbReference type="Pfam" id="PF21173"/>
    </source>
</evidence>
<name>A0AAD3NZI1_9RHOB</name>
<evidence type="ECO:0000313" key="4">
    <source>
        <dbReference type="Proteomes" id="UP001143349"/>
    </source>
</evidence>
<keyword evidence="4" id="KW-1185">Reference proteome</keyword>
<reference evidence="3" key="1">
    <citation type="journal article" date="2014" name="Int. J. Syst. Evol. Microbiol.">
        <title>Complete genome sequence of Corynebacterium casei LMG S-19264T (=DSM 44701T), isolated from a smear-ripened cheese.</title>
        <authorList>
            <consortium name="US DOE Joint Genome Institute (JGI-PGF)"/>
            <person name="Walter F."/>
            <person name="Albersmeier A."/>
            <person name="Kalinowski J."/>
            <person name="Ruckert C."/>
        </authorList>
    </citation>
    <scope>NUCLEOTIDE SEQUENCE</scope>
    <source>
        <strain evidence="3">VKM B-2222</strain>
    </source>
</reference>
<evidence type="ECO:0000313" key="3">
    <source>
        <dbReference type="EMBL" id="GLK64797.1"/>
    </source>
</evidence>
<accession>A0AAD3NZI1</accession>
<dbReference type="Pfam" id="PF21173">
    <property type="entry name" value="DksA-like_N"/>
    <property type="match status" value="1"/>
</dbReference>
<proteinExistence type="predicted"/>
<dbReference type="PROSITE" id="PS51128">
    <property type="entry name" value="ZF_DKSA_2"/>
    <property type="match status" value="1"/>
</dbReference>
<gene>
    <name evidence="3" type="ORF">GCM10017635_22680</name>
</gene>
<reference evidence="3" key="2">
    <citation type="submission" date="2023-01" db="EMBL/GenBank/DDBJ databases">
        <authorList>
            <person name="Sun Q."/>
            <person name="Evtushenko L."/>
        </authorList>
    </citation>
    <scope>NUCLEOTIDE SEQUENCE</scope>
    <source>
        <strain evidence="3">VKM B-2222</strain>
    </source>
</reference>
<feature type="zinc finger region" description="dksA C4-type" evidence="1">
    <location>
        <begin position="104"/>
        <end position="128"/>
    </location>
</feature>
<dbReference type="Proteomes" id="UP001143349">
    <property type="component" value="Unassembled WGS sequence"/>
</dbReference>
<dbReference type="InterPro" id="IPR048487">
    <property type="entry name" value="DksA-like_N"/>
</dbReference>
<comment type="caution">
    <text evidence="3">The sequence shown here is derived from an EMBL/GenBank/DDBJ whole genome shotgun (WGS) entry which is preliminary data.</text>
</comment>
<dbReference type="Gene3D" id="1.20.120.910">
    <property type="entry name" value="DksA, coiled-coil domain"/>
    <property type="match status" value="1"/>
</dbReference>
<feature type="domain" description="DnaK suppressor protein-like N-terminal" evidence="2">
    <location>
        <begin position="38"/>
        <end position="96"/>
    </location>
</feature>
<dbReference type="PANTHER" id="PTHR33823">
    <property type="entry name" value="RNA POLYMERASE-BINDING TRANSCRIPTION FACTOR DKSA-RELATED"/>
    <property type="match status" value="1"/>
</dbReference>
<evidence type="ECO:0000256" key="1">
    <source>
        <dbReference type="PROSITE-ProRule" id="PRU00510"/>
    </source>
</evidence>
<protein>
    <recommendedName>
        <fullName evidence="2">DnaK suppressor protein-like N-terminal domain-containing protein</fullName>
    </recommendedName>
</protein>
<dbReference type="SUPFAM" id="SSF57716">
    <property type="entry name" value="Glucocorticoid receptor-like (DNA-binding domain)"/>
    <property type="match status" value="1"/>
</dbReference>
<dbReference type="PANTHER" id="PTHR33823:SF4">
    <property type="entry name" value="GENERAL STRESS PROTEIN 16O"/>
    <property type="match status" value="1"/>
</dbReference>